<dbReference type="PANTHER" id="PTHR30346:SF28">
    <property type="entry name" value="HTH-TYPE TRANSCRIPTIONAL REGULATOR CYNR"/>
    <property type="match status" value="1"/>
</dbReference>
<dbReference type="PROSITE" id="PS50931">
    <property type="entry name" value="HTH_LYSR"/>
    <property type="match status" value="1"/>
</dbReference>
<comment type="similarity">
    <text evidence="1">Belongs to the LysR transcriptional regulatory family.</text>
</comment>
<dbReference type="Gene3D" id="3.40.190.10">
    <property type="entry name" value="Periplasmic binding protein-like II"/>
    <property type="match status" value="2"/>
</dbReference>
<dbReference type="InterPro" id="IPR036390">
    <property type="entry name" value="WH_DNA-bd_sf"/>
</dbReference>
<evidence type="ECO:0000256" key="3">
    <source>
        <dbReference type="ARBA" id="ARBA00023125"/>
    </source>
</evidence>
<dbReference type="SUPFAM" id="SSF53850">
    <property type="entry name" value="Periplasmic binding protein-like II"/>
    <property type="match status" value="1"/>
</dbReference>
<organism evidence="6 7">
    <name type="scientific">Acidovorax facilis</name>
    <dbReference type="NCBI Taxonomy" id="12917"/>
    <lineage>
        <taxon>Bacteria</taxon>
        <taxon>Pseudomonadati</taxon>
        <taxon>Pseudomonadota</taxon>
        <taxon>Betaproteobacteria</taxon>
        <taxon>Burkholderiales</taxon>
        <taxon>Comamonadaceae</taxon>
        <taxon>Acidovorax</taxon>
    </lineage>
</organism>
<protein>
    <submittedName>
        <fullName evidence="6">LysR family transcriptional regulator</fullName>
    </submittedName>
</protein>
<dbReference type="InterPro" id="IPR000847">
    <property type="entry name" value="LysR_HTH_N"/>
</dbReference>
<accession>A0ABV8D4C9</accession>
<sequence>MRELNLDRLRTLVTIADLGSFAEAARTLHLAPPTVSLHIADLEAHIGAPLLVRKRGEVRPSAVGEVLVERARRLLADADEAMDLVQRQVQGLAGRVRLGASTGAIAHLLPQALEALGQHHPGIDVQVAVLTSHETMSRLANGVLDVGLVALPQAALRGVAVLPWRRDPVMAFVPSTWPSSARVTPGWLASQPLILNDDGTSLSRLTGEWFAQAGEHPKARIQLNYNDAIKSLVAAGYGATLLPQEASTSVPLDPRIRMLPLQPRLWRPLGIAHRAGPVERATQHVLDVLWQQKQG</sequence>
<keyword evidence="3" id="KW-0238">DNA-binding</keyword>
<evidence type="ECO:0000259" key="5">
    <source>
        <dbReference type="PROSITE" id="PS50931"/>
    </source>
</evidence>
<evidence type="ECO:0000313" key="6">
    <source>
        <dbReference type="EMBL" id="MFC3933170.1"/>
    </source>
</evidence>
<keyword evidence="7" id="KW-1185">Reference proteome</keyword>
<dbReference type="SUPFAM" id="SSF46785">
    <property type="entry name" value="Winged helix' DNA-binding domain"/>
    <property type="match status" value="1"/>
</dbReference>
<evidence type="ECO:0000256" key="2">
    <source>
        <dbReference type="ARBA" id="ARBA00023015"/>
    </source>
</evidence>
<evidence type="ECO:0000313" key="7">
    <source>
        <dbReference type="Proteomes" id="UP001595693"/>
    </source>
</evidence>
<dbReference type="InterPro" id="IPR036388">
    <property type="entry name" value="WH-like_DNA-bd_sf"/>
</dbReference>
<dbReference type="EMBL" id="JBHSAJ010000002">
    <property type="protein sequence ID" value="MFC3933170.1"/>
    <property type="molecule type" value="Genomic_DNA"/>
</dbReference>
<dbReference type="Pfam" id="PF00126">
    <property type="entry name" value="HTH_1"/>
    <property type="match status" value="1"/>
</dbReference>
<evidence type="ECO:0000256" key="4">
    <source>
        <dbReference type="ARBA" id="ARBA00023163"/>
    </source>
</evidence>
<dbReference type="InterPro" id="IPR005119">
    <property type="entry name" value="LysR_subst-bd"/>
</dbReference>
<feature type="domain" description="HTH lysR-type" evidence="5">
    <location>
        <begin position="4"/>
        <end position="61"/>
    </location>
</feature>
<dbReference type="Proteomes" id="UP001595693">
    <property type="component" value="Unassembled WGS sequence"/>
</dbReference>
<gene>
    <name evidence="6" type="ORF">ACFOW3_00880</name>
</gene>
<dbReference type="Gene3D" id="1.10.10.10">
    <property type="entry name" value="Winged helix-like DNA-binding domain superfamily/Winged helix DNA-binding domain"/>
    <property type="match status" value="1"/>
</dbReference>
<name>A0ABV8D4C9_9BURK</name>
<keyword evidence="4" id="KW-0804">Transcription</keyword>
<evidence type="ECO:0000256" key="1">
    <source>
        <dbReference type="ARBA" id="ARBA00009437"/>
    </source>
</evidence>
<dbReference type="CDD" id="cd05466">
    <property type="entry name" value="PBP2_LTTR_substrate"/>
    <property type="match status" value="1"/>
</dbReference>
<dbReference type="Pfam" id="PF03466">
    <property type="entry name" value="LysR_substrate"/>
    <property type="match status" value="1"/>
</dbReference>
<keyword evidence="2" id="KW-0805">Transcription regulation</keyword>
<dbReference type="RefSeq" id="WP_207402293.1">
    <property type="nucleotide sequence ID" value="NZ_JAMXAX010000148.1"/>
</dbReference>
<proteinExistence type="inferred from homology"/>
<dbReference type="PANTHER" id="PTHR30346">
    <property type="entry name" value="TRANSCRIPTIONAL DUAL REGULATOR HCAR-RELATED"/>
    <property type="match status" value="1"/>
</dbReference>
<comment type="caution">
    <text evidence="6">The sequence shown here is derived from an EMBL/GenBank/DDBJ whole genome shotgun (WGS) entry which is preliminary data.</text>
</comment>
<reference evidence="7" key="1">
    <citation type="journal article" date="2019" name="Int. J. Syst. Evol. Microbiol.">
        <title>The Global Catalogue of Microorganisms (GCM) 10K type strain sequencing project: providing services to taxonomists for standard genome sequencing and annotation.</title>
        <authorList>
            <consortium name="The Broad Institute Genomics Platform"/>
            <consortium name="The Broad Institute Genome Sequencing Center for Infectious Disease"/>
            <person name="Wu L."/>
            <person name="Ma J."/>
        </authorList>
    </citation>
    <scope>NUCLEOTIDE SEQUENCE [LARGE SCALE GENOMIC DNA]</scope>
    <source>
        <strain evidence="7">CCUG 2113</strain>
    </source>
</reference>